<dbReference type="InterPro" id="IPR011009">
    <property type="entry name" value="Kinase-like_dom_sf"/>
</dbReference>
<feature type="coiled-coil region" evidence="3">
    <location>
        <begin position="427"/>
        <end position="461"/>
    </location>
</feature>
<dbReference type="SUPFAM" id="SSF56112">
    <property type="entry name" value="Protein kinase-like (PK-like)"/>
    <property type="match status" value="1"/>
</dbReference>
<dbReference type="PROSITE" id="PS50011">
    <property type="entry name" value="PROTEIN_KINASE_DOM"/>
    <property type="match status" value="1"/>
</dbReference>
<evidence type="ECO:0000256" key="3">
    <source>
        <dbReference type="SAM" id="Coils"/>
    </source>
</evidence>
<protein>
    <submittedName>
        <fullName evidence="5">Serine/threonine-protein kinase BLUS1</fullName>
    </submittedName>
</protein>
<dbReference type="InterPro" id="IPR047173">
    <property type="entry name" value="STRAD_A/B-like"/>
</dbReference>
<dbReference type="PANTHER" id="PTHR48014">
    <property type="entry name" value="SERINE/THREONINE-PROTEIN KINASE FRAY2"/>
    <property type="match status" value="1"/>
</dbReference>
<feature type="domain" description="Protein kinase" evidence="4">
    <location>
        <begin position="26"/>
        <end position="278"/>
    </location>
</feature>
<sequence length="467" mass="52567">MDQSDMQEDSPRHSCGDHFPLEQSCYEILAQIGRGFTADVYIATCIPMNSYVVAIKIIDLEKSSGDFDHVHNEAKVKLLSHPIILKPHCCFATEGRLWVVMPFMSSGSLRSMFASTFPGGLSEPCIATILRGLLIALSYLHSEGHSHGDIKASNIFIDSDGLVKLGDFGFSASFYEPDLSCVSCEPAVGIPYWMAPEVIKSQRGNSLKADIWSFGVTALELAHGRPPLIDFPRPRPLVRRLSKVYQFSKSFKKMVRLCLDKDPSKRPSPEQLFNHPFFKNCKGPDLLVENVLQGLPSLEERFMELEISQNDEADSSSDQNVYQRRITGWSLNGDTYELDPVFQERGRVTSDDDAGVPVLHLNDDAVVPVMDSDRPKTSTLTWVRGSDTLALMASLVAMKTTLDLKEQLLKELMAFTRNHETATAIREEEMRLQIDQLTEELETERQRRYDLEGEVENLTMQLSNLRL</sequence>
<keyword evidence="3" id="KW-0175">Coiled coil</keyword>
<feature type="binding site" evidence="2">
    <location>
        <position position="56"/>
    </location>
    <ligand>
        <name>ATP</name>
        <dbReference type="ChEBI" id="CHEBI:30616"/>
    </ligand>
</feature>
<gene>
    <name evidence="5" type="ORF">Sradi_2727000</name>
</gene>
<keyword evidence="2" id="KW-0547">Nucleotide-binding</keyword>
<evidence type="ECO:0000313" key="5">
    <source>
        <dbReference type="EMBL" id="KAL0388452.1"/>
    </source>
</evidence>
<comment type="caution">
    <text evidence="5">The sequence shown here is derived from an EMBL/GenBank/DDBJ whole genome shotgun (WGS) entry which is preliminary data.</text>
</comment>
<organism evidence="5">
    <name type="scientific">Sesamum radiatum</name>
    <name type="common">Black benniseed</name>
    <dbReference type="NCBI Taxonomy" id="300843"/>
    <lineage>
        <taxon>Eukaryota</taxon>
        <taxon>Viridiplantae</taxon>
        <taxon>Streptophyta</taxon>
        <taxon>Embryophyta</taxon>
        <taxon>Tracheophyta</taxon>
        <taxon>Spermatophyta</taxon>
        <taxon>Magnoliopsida</taxon>
        <taxon>eudicotyledons</taxon>
        <taxon>Gunneridae</taxon>
        <taxon>Pentapetalae</taxon>
        <taxon>asterids</taxon>
        <taxon>lamiids</taxon>
        <taxon>Lamiales</taxon>
        <taxon>Pedaliaceae</taxon>
        <taxon>Sesamum</taxon>
    </lineage>
</organism>
<dbReference type="GO" id="GO:0043539">
    <property type="term" value="F:protein serine/threonine kinase activator activity"/>
    <property type="evidence" value="ECO:0007669"/>
    <property type="project" value="InterPro"/>
</dbReference>
<dbReference type="PANTHER" id="PTHR48014:SF7">
    <property type="entry name" value="SERINE_THREONINE-PROTEIN KINASE BLUS1"/>
    <property type="match status" value="1"/>
</dbReference>
<dbReference type="Gene3D" id="3.30.200.20">
    <property type="entry name" value="Phosphorylase Kinase, domain 1"/>
    <property type="match status" value="1"/>
</dbReference>
<proteinExistence type="inferred from homology"/>
<comment type="similarity">
    <text evidence="1">Belongs to the protein kinase superfamily. STE Ser/Thr protein kinase family. STE20 subfamily.</text>
</comment>
<dbReference type="InterPro" id="IPR017441">
    <property type="entry name" value="Protein_kinase_ATP_BS"/>
</dbReference>
<dbReference type="Pfam" id="PF00069">
    <property type="entry name" value="Pkinase"/>
    <property type="match status" value="1"/>
</dbReference>
<evidence type="ECO:0000259" key="4">
    <source>
        <dbReference type="PROSITE" id="PS50011"/>
    </source>
</evidence>
<dbReference type="GO" id="GO:0004672">
    <property type="term" value="F:protein kinase activity"/>
    <property type="evidence" value="ECO:0007669"/>
    <property type="project" value="InterPro"/>
</dbReference>
<dbReference type="AlphaFoldDB" id="A0AAW2S7Z4"/>
<dbReference type="EMBL" id="JACGWJ010000011">
    <property type="protein sequence ID" value="KAL0388452.1"/>
    <property type="molecule type" value="Genomic_DNA"/>
</dbReference>
<dbReference type="Gene3D" id="1.10.510.10">
    <property type="entry name" value="Transferase(Phosphotransferase) domain 1"/>
    <property type="match status" value="1"/>
</dbReference>
<dbReference type="SMART" id="SM00220">
    <property type="entry name" value="S_TKc"/>
    <property type="match status" value="1"/>
</dbReference>
<dbReference type="GO" id="GO:0005524">
    <property type="term" value="F:ATP binding"/>
    <property type="evidence" value="ECO:0007669"/>
    <property type="project" value="UniProtKB-UniRule"/>
</dbReference>
<keyword evidence="5" id="KW-0808">Transferase</keyword>
<reference evidence="5" key="2">
    <citation type="journal article" date="2024" name="Plant">
        <title>Genomic evolution and insights into agronomic trait innovations of Sesamum species.</title>
        <authorList>
            <person name="Miao H."/>
            <person name="Wang L."/>
            <person name="Qu L."/>
            <person name="Liu H."/>
            <person name="Sun Y."/>
            <person name="Le M."/>
            <person name="Wang Q."/>
            <person name="Wei S."/>
            <person name="Zheng Y."/>
            <person name="Lin W."/>
            <person name="Duan Y."/>
            <person name="Cao H."/>
            <person name="Xiong S."/>
            <person name="Wang X."/>
            <person name="Wei L."/>
            <person name="Li C."/>
            <person name="Ma Q."/>
            <person name="Ju M."/>
            <person name="Zhao R."/>
            <person name="Li G."/>
            <person name="Mu C."/>
            <person name="Tian Q."/>
            <person name="Mei H."/>
            <person name="Zhang T."/>
            <person name="Gao T."/>
            <person name="Zhang H."/>
        </authorList>
    </citation>
    <scope>NUCLEOTIDE SEQUENCE</scope>
    <source>
        <strain evidence="5">G02</strain>
    </source>
</reference>
<evidence type="ECO:0000256" key="1">
    <source>
        <dbReference type="ARBA" id="ARBA00008874"/>
    </source>
</evidence>
<dbReference type="PROSITE" id="PS00107">
    <property type="entry name" value="PROTEIN_KINASE_ATP"/>
    <property type="match status" value="1"/>
</dbReference>
<evidence type="ECO:0000256" key="2">
    <source>
        <dbReference type="PROSITE-ProRule" id="PRU10141"/>
    </source>
</evidence>
<dbReference type="InterPro" id="IPR000719">
    <property type="entry name" value="Prot_kinase_dom"/>
</dbReference>
<keyword evidence="5" id="KW-0418">Kinase</keyword>
<keyword evidence="2" id="KW-0067">ATP-binding</keyword>
<accession>A0AAW2S7Z4</accession>
<reference evidence="5" key="1">
    <citation type="submission" date="2020-06" db="EMBL/GenBank/DDBJ databases">
        <authorList>
            <person name="Li T."/>
            <person name="Hu X."/>
            <person name="Zhang T."/>
            <person name="Song X."/>
            <person name="Zhang H."/>
            <person name="Dai N."/>
            <person name="Sheng W."/>
            <person name="Hou X."/>
            <person name="Wei L."/>
        </authorList>
    </citation>
    <scope>NUCLEOTIDE SEQUENCE</scope>
    <source>
        <strain evidence="5">G02</strain>
        <tissue evidence="5">Leaf</tissue>
    </source>
</reference>
<name>A0AAW2S7Z4_SESRA</name>